<dbReference type="GO" id="GO:0046872">
    <property type="term" value="F:metal ion binding"/>
    <property type="evidence" value="ECO:0007669"/>
    <property type="project" value="InterPro"/>
</dbReference>
<keyword evidence="4" id="KW-0687">Ribonucleoprotein</keyword>
<dbReference type="OrthoDB" id="7821534at2"/>
<protein>
    <submittedName>
        <fullName evidence="4">Ribosomal protein S6--L-glutamate ligase</fullName>
    </submittedName>
</protein>
<dbReference type="InterPro" id="IPR027592">
    <property type="entry name" value="ATP-grasp_GAK"/>
</dbReference>
<dbReference type="NCBIfam" id="TIGR04356">
    <property type="entry name" value="grasp_GAK"/>
    <property type="match status" value="1"/>
</dbReference>
<gene>
    <name evidence="4" type="ORF">DFP79_1373</name>
</gene>
<dbReference type="GO" id="GO:0016879">
    <property type="term" value="F:ligase activity, forming carbon-nitrogen bonds"/>
    <property type="evidence" value="ECO:0007669"/>
    <property type="project" value="TreeGrafter"/>
</dbReference>
<comment type="caution">
    <text evidence="4">The sequence shown here is derived from an EMBL/GenBank/DDBJ whole genome shotgun (WGS) entry which is preliminary data.</text>
</comment>
<dbReference type="PANTHER" id="PTHR21621:SF0">
    <property type="entry name" value="BETA-CITRYLGLUTAMATE SYNTHASE B-RELATED"/>
    <property type="match status" value="1"/>
</dbReference>
<dbReference type="GO" id="GO:0005524">
    <property type="term" value="F:ATP binding"/>
    <property type="evidence" value="ECO:0007669"/>
    <property type="project" value="UniProtKB-UniRule"/>
</dbReference>
<keyword evidence="4" id="KW-0689">Ribosomal protein</keyword>
<dbReference type="EMBL" id="SNXC01000010">
    <property type="protein sequence ID" value="TDO98949.1"/>
    <property type="molecule type" value="Genomic_DNA"/>
</dbReference>
<reference evidence="4 5" key="1">
    <citation type="submission" date="2019-03" db="EMBL/GenBank/DDBJ databases">
        <title>Genomic Encyclopedia of Type Strains, Phase III (KMG-III): the genomes of soil and plant-associated and newly described type strains.</title>
        <authorList>
            <person name="Whitman W."/>
        </authorList>
    </citation>
    <scope>NUCLEOTIDE SEQUENCE [LARGE SCALE GENOMIC DNA]</scope>
    <source>
        <strain evidence="4 5">CECT 7378</strain>
    </source>
</reference>
<name>A0A4R6MFQ8_9GAMM</name>
<dbReference type="Pfam" id="PF08443">
    <property type="entry name" value="RimK"/>
    <property type="match status" value="1"/>
</dbReference>
<dbReference type="GO" id="GO:0005737">
    <property type="term" value="C:cytoplasm"/>
    <property type="evidence" value="ECO:0007669"/>
    <property type="project" value="TreeGrafter"/>
</dbReference>
<keyword evidence="2" id="KW-0067">ATP-binding</keyword>
<dbReference type="Gene3D" id="3.30.470.20">
    <property type="entry name" value="ATP-grasp fold, B domain"/>
    <property type="match status" value="1"/>
</dbReference>
<evidence type="ECO:0000259" key="3">
    <source>
        <dbReference type="PROSITE" id="PS50975"/>
    </source>
</evidence>
<dbReference type="GO" id="GO:0005840">
    <property type="term" value="C:ribosome"/>
    <property type="evidence" value="ECO:0007669"/>
    <property type="project" value="UniProtKB-KW"/>
</dbReference>
<keyword evidence="4" id="KW-0436">Ligase</keyword>
<evidence type="ECO:0000256" key="1">
    <source>
        <dbReference type="ARBA" id="ARBA00023211"/>
    </source>
</evidence>
<proteinExistence type="predicted"/>
<dbReference type="AlphaFoldDB" id="A0A4R6MFQ8"/>
<evidence type="ECO:0000313" key="4">
    <source>
        <dbReference type="EMBL" id="TDO98949.1"/>
    </source>
</evidence>
<dbReference type="RefSeq" id="WP_133503167.1">
    <property type="nucleotide sequence ID" value="NZ_SNXC01000010.1"/>
</dbReference>
<dbReference type="PANTHER" id="PTHR21621">
    <property type="entry name" value="RIBOSOMAL PROTEIN S6 MODIFICATION PROTEIN"/>
    <property type="match status" value="1"/>
</dbReference>
<organism evidence="4 5">
    <name type="scientific">Marinomonas balearica</name>
    <dbReference type="NCBI Taxonomy" id="491947"/>
    <lineage>
        <taxon>Bacteria</taxon>
        <taxon>Pseudomonadati</taxon>
        <taxon>Pseudomonadota</taxon>
        <taxon>Gammaproteobacteria</taxon>
        <taxon>Oceanospirillales</taxon>
        <taxon>Oceanospirillaceae</taxon>
        <taxon>Marinomonas</taxon>
    </lineage>
</organism>
<dbReference type="InterPro" id="IPR013651">
    <property type="entry name" value="ATP-grasp_RimK-type"/>
</dbReference>
<dbReference type="Gene3D" id="3.40.50.20">
    <property type="match status" value="1"/>
</dbReference>
<dbReference type="Proteomes" id="UP000294656">
    <property type="component" value="Unassembled WGS sequence"/>
</dbReference>
<dbReference type="SUPFAM" id="SSF56059">
    <property type="entry name" value="Glutathione synthetase ATP-binding domain-like"/>
    <property type="match status" value="1"/>
</dbReference>
<accession>A0A4R6MFQ8</accession>
<dbReference type="InterPro" id="IPR011761">
    <property type="entry name" value="ATP-grasp"/>
</dbReference>
<evidence type="ECO:0000313" key="5">
    <source>
        <dbReference type="Proteomes" id="UP000294656"/>
    </source>
</evidence>
<dbReference type="PROSITE" id="PS50975">
    <property type="entry name" value="ATP_GRASP"/>
    <property type="match status" value="1"/>
</dbReference>
<keyword evidence="2" id="KW-0547">Nucleotide-binding</keyword>
<evidence type="ECO:0000256" key="2">
    <source>
        <dbReference type="PROSITE-ProRule" id="PRU00409"/>
    </source>
</evidence>
<keyword evidence="5" id="KW-1185">Reference proteome</keyword>
<feature type="domain" description="ATP-grasp" evidence="3">
    <location>
        <begin position="108"/>
        <end position="291"/>
    </location>
</feature>
<sequence>MNKPKIGVIGTPGKWSTEVLAERLKERTGYSLVIDMKEVELRLDTNQLIYRGVDLSQLDGLIVKKISEVYSPATEDRIHMLSHMENLGIKIFSPARSMGKLINRLSGTLALQAGNVPMPKTRITESEEQAFTSVREFGSAILKPLYSTKARGMEILTADDSDEKVKETLKAYRQANSIFYIQQTVELDGRDLGMVFLGGEYLCTYARVGNKDSWNTTINSGGKYELFEPTPELIELGRQAQGCFDLSFTTVDIALTNQGPVVFEVSAFGGFKGALEGCNIDAAAAYADYVLKEVAK</sequence>
<keyword evidence="1" id="KW-0464">Manganese</keyword>